<organism evidence="1 2">
    <name type="scientific">Catalinimonas alkaloidigena</name>
    <dbReference type="NCBI Taxonomy" id="1075417"/>
    <lineage>
        <taxon>Bacteria</taxon>
        <taxon>Pseudomonadati</taxon>
        <taxon>Bacteroidota</taxon>
        <taxon>Cytophagia</taxon>
        <taxon>Cytophagales</taxon>
        <taxon>Catalimonadaceae</taxon>
        <taxon>Catalinimonas</taxon>
    </lineage>
</organism>
<dbReference type="AlphaFoldDB" id="A0A1G9UY36"/>
<protein>
    <submittedName>
        <fullName evidence="1">Uncharacterized protein</fullName>
    </submittedName>
</protein>
<dbReference type="EMBL" id="FNFO01000018">
    <property type="protein sequence ID" value="SDM64881.1"/>
    <property type="molecule type" value="Genomic_DNA"/>
</dbReference>
<sequence length="139" mass="15777">MMPPRHCLHLRHAHVYHAGVLCEIIDVQGDRLLARDGTGRRYTLSRFLLEGIPLTTAWLHRLGLQEGERLRNWRSGIAWVLRRTPQGYCLVPEGDAGAVRVQGALPYVHDLQRWHRGLTGRYLTLINDPGPETPPPPTP</sequence>
<evidence type="ECO:0000313" key="1">
    <source>
        <dbReference type="EMBL" id="SDM64881.1"/>
    </source>
</evidence>
<proteinExistence type="predicted"/>
<accession>A0A1G9UY36</accession>
<gene>
    <name evidence="1" type="ORF">SAMN05421823_11833</name>
</gene>
<dbReference type="Proteomes" id="UP000198510">
    <property type="component" value="Unassembled WGS sequence"/>
</dbReference>
<evidence type="ECO:0000313" key="2">
    <source>
        <dbReference type="Proteomes" id="UP000198510"/>
    </source>
</evidence>
<reference evidence="1 2" key="1">
    <citation type="submission" date="2016-10" db="EMBL/GenBank/DDBJ databases">
        <authorList>
            <person name="de Groot N.N."/>
        </authorList>
    </citation>
    <scope>NUCLEOTIDE SEQUENCE [LARGE SCALE GENOMIC DNA]</scope>
    <source>
        <strain evidence="1 2">DSM 25186</strain>
    </source>
</reference>
<name>A0A1G9UY36_9BACT</name>
<keyword evidence="2" id="KW-1185">Reference proteome</keyword>